<gene>
    <name evidence="1" type="ORF">EKH79_00365</name>
</gene>
<accession>A0A3S0QZV4</accession>
<dbReference type="OrthoDB" id="5993839at2"/>
<dbReference type="NCBIfam" id="NF047539">
    <property type="entry name" value="XAC2610_fam"/>
    <property type="match status" value="1"/>
</dbReference>
<dbReference type="AlphaFoldDB" id="A0A3S0QZV4"/>
<comment type="caution">
    <text evidence="1">The sequence shown here is derived from an EMBL/GenBank/DDBJ whole genome shotgun (WGS) entry which is preliminary data.</text>
</comment>
<dbReference type="RefSeq" id="WP_126671806.1">
    <property type="nucleotide sequence ID" value="NZ_RYZR01000001.1"/>
</dbReference>
<evidence type="ECO:0000313" key="1">
    <source>
        <dbReference type="EMBL" id="RUL67095.1"/>
    </source>
</evidence>
<dbReference type="InterPro" id="IPR028994">
    <property type="entry name" value="Integrin_alpha_N"/>
</dbReference>
<keyword evidence="2" id="KW-1185">Reference proteome</keyword>
<dbReference type="Proteomes" id="UP000267077">
    <property type="component" value="Unassembled WGS sequence"/>
</dbReference>
<proteinExistence type="predicted"/>
<dbReference type="SUPFAM" id="SSF69318">
    <property type="entry name" value="Integrin alpha N-terminal domain"/>
    <property type="match status" value="1"/>
</dbReference>
<evidence type="ECO:0008006" key="3">
    <source>
        <dbReference type="Google" id="ProtNLM"/>
    </source>
</evidence>
<dbReference type="InterPro" id="IPR058087">
    <property type="entry name" value="XAC2610_dom"/>
</dbReference>
<organism evidence="1 2">
    <name type="scientific">Dyella dinghuensis</name>
    <dbReference type="NCBI Taxonomy" id="1920169"/>
    <lineage>
        <taxon>Bacteria</taxon>
        <taxon>Pseudomonadati</taxon>
        <taxon>Pseudomonadota</taxon>
        <taxon>Gammaproteobacteria</taxon>
        <taxon>Lysobacterales</taxon>
        <taxon>Rhodanobacteraceae</taxon>
        <taxon>Dyella</taxon>
    </lineage>
</organism>
<sequence>MSHFPGVLDRQMKSRVTKQPQMKYAAIISMTSLLPVHACAAAVPGAPISASASLAENELVVAANGATLHMKANGCSSFTDEIAVCNGRVQLTIINSSANVNQVIRPSAVFISNKYTLYAGPLTDGGVRGTYSFLLSDVNGDGNDDLVVWTGRDGGYGGPSFDVYLFNAAEHKYVHSQAYSDLTVGSAGLFTIENGKLKTIAKDGCCTHIFETYQVESDEPKLVERVTESTSEGSDKISVKTERLIGDRMTIVSVEEKIGKNGAEEIEFH</sequence>
<reference evidence="1 2" key="1">
    <citation type="submission" date="2018-12" db="EMBL/GenBank/DDBJ databases">
        <title>Dyella dinghuensis sp. nov. DHOA06 and Dyella choica sp. nov. 4M-K27, isolated from forest soil.</title>
        <authorList>
            <person name="Qiu L.-H."/>
            <person name="Gao Z.-H."/>
        </authorList>
    </citation>
    <scope>NUCLEOTIDE SEQUENCE [LARGE SCALE GENOMIC DNA]</scope>
    <source>
        <strain evidence="1 2">DHOA06</strain>
    </source>
</reference>
<name>A0A3S0QZV4_9GAMM</name>
<protein>
    <recommendedName>
        <fullName evidence="3">VCBS repeat-containing protein</fullName>
    </recommendedName>
</protein>
<dbReference type="EMBL" id="RYZR01000001">
    <property type="protein sequence ID" value="RUL67095.1"/>
    <property type="molecule type" value="Genomic_DNA"/>
</dbReference>
<evidence type="ECO:0000313" key="2">
    <source>
        <dbReference type="Proteomes" id="UP000267077"/>
    </source>
</evidence>